<organism evidence="1 2">
    <name type="scientific">Sporosarcina highlanderae</name>
    <dbReference type="NCBI Taxonomy" id="3035916"/>
    <lineage>
        <taxon>Bacteria</taxon>
        <taxon>Bacillati</taxon>
        <taxon>Bacillota</taxon>
        <taxon>Bacilli</taxon>
        <taxon>Bacillales</taxon>
        <taxon>Caryophanaceae</taxon>
        <taxon>Sporosarcina</taxon>
    </lineage>
</organism>
<evidence type="ECO:0000313" key="2">
    <source>
        <dbReference type="Proteomes" id="UP001175097"/>
    </source>
</evidence>
<sequence length="171" mass="19534">MYDPTVFENLKVAFENKIYDLDTIEREIAISNRSDLMDFATLTRKLSIQFNLLHQKDVAAEVVLTASLQDLADEILETPGKDLGCSLSLRFTKSVQHVDGQCKQIEEALNVIWENDINISQTLSFKYGEESSNYRNMIEVKFNTKINEENMQEIPDFLHSVLLTLGVLNSI</sequence>
<comment type="caution">
    <text evidence="1">The sequence shown here is derived from an EMBL/GenBank/DDBJ whole genome shotgun (WGS) entry which is preliminary data.</text>
</comment>
<reference evidence="1" key="1">
    <citation type="submission" date="2023-03" db="EMBL/GenBank/DDBJ databases">
        <title>MT1 and MT2 Draft Genomes of Novel Species.</title>
        <authorList>
            <person name="Venkateswaran K."/>
        </authorList>
    </citation>
    <scope>NUCLEOTIDE SEQUENCE</scope>
    <source>
        <strain evidence="1">F6_3S_P_2</strain>
    </source>
</reference>
<protein>
    <submittedName>
        <fullName evidence="1">Uncharacterized protein</fullName>
    </submittedName>
</protein>
<accession>A0ABT8JTQ2</accession>
<dbReference type="EMBL" id="JAROCC010000011">
    <property type="protein sequence ID" value="MDN4608523.1"/>
    <property type="molecule type" value="Genomic_DNA"/>
</dbReference>
<keyword evidence="2" id="KW-1185">Reference proteome</keyword>
<proteinExistence type="predicted"/>
<evidence type="ECO:0000313" key="1">
    <source>
        <dbReference type="EMBL" id="MDN4608523.1"/>
    </source>
</evidence>
<dbReference type="RefSeq" id="WP_301244642.1">
    <property type="nucleotide sequence ID" value="NZ_JAROCC010000011.1"/>
</dbReference>
<gene>
    <name evidence="1" type="ORF">P5G49_13685</name>
</gene>
<name>A0ABT8JTQ2_9BACL</name>
<dbReference type="Proteomes" id="UP001175097">
    <property type="component" value="Unassembled WGS sequence"/>
</dbReference>